<gene>
    <name evidence="1" type="ORF">ACFSVL_32260</name>
</gene>
<reference evidence="2" key="1">
    <citation type="journal article" date="2019" name="Int. J. Syst. Evol. Microbiol.">
        <title>The Global Catalogue of Microorganisms (GCM) 10K type strain sequencing project: providing services to taxonomists for standard genome sequencing and annotation.</title>
        <authorList>
            <consortium name="The Broad Institute Genomics Platform"/>
            <consortium name="The Broad Institute Genome Sequencing Center for Infectious Disease"/>
            <person name="Wu L."/>
            <person name="Ma J."/>
        </authorList>
    </citation>
    <scope>NUCLEOTIDE SEQUENCE [LARGE SCALE GENOMIC DNA]</scope>
    <source>
        <strain evidence="2">CGMCC 4.7641</strain>
    </source>
</reference>
<proteinExistence type="predicted"/>
<sequence length="69" mass="7560">MASFDDAVRLRLKALQAEADPPSLANLRGLTHLMMPRADLPEVLLEVFSWTGTDQAYASITGGRRGCRT</sequence>
<protein>
    <submittedName>
        <fullName evidence="1">Uncharacterized protein</fullName>
    </submittedName>
</protein>
<organism evidence="1 2">
    <name type="scientific">Amycolatopsis silviterrae</name>
    <dbReference type="NCBI Taxonomy" id="1656914"/>
    <lineage>
        <taxon>Bacteria</taxon>
        <taxon>Bacillati</taxon>
        <taxon>Actinomycetota</taxon>
        <taxon>Actinomycetes</taxon>
        <taxon>Pseudonocardiales</taxon>
        <taxon>Pseudonocardiaceae</taxon>
        <taxon>Amycolatopsis</taxon>
    </lineage>
</organism>
<comment type="caution">
    <text evidence="1">The sequence shown here is derived from an EMBL/GenBank/DDBJ whole genome shotgun (WGS) entry which is preliminary data.</text>
</comment>
<evidence type="ECO:0000313" key="1">
    <source>
        <dbReference type="EMBL" id="MFD2472109.1"/>
    </source>
</evidence>
<accession>A0ABW5HFY1</accession>
<dbReference type="Proteomes" id="UP001597483">
    <property type="component" value="Unassembled WGS sequence"/>
</dbReference>
<name>A0ABW5HFY1_9PSEU</name>
<evidence type="ECO:0000313" key="2">
    <source>
        <dbReference type="Proteomes" id="UP001597483"/>
    </source>
</evidence>
<dbReference type="EMBL" id="JBHUKS010000026">
    <property type="protein sequence ID" value="MFD2472109.1"/>
    <property type="molecule type" value="Genomic_DNA"/>
</dbReference>
<dbReference type="RefSeq" id="WP_378309506.1">
    <property type="nucleotide sequence ID" value="NZ_JBHUKS010000026.1"/>
</dbReference>
<keyword evidence="2" id="KW-1185">Reference proteome</keyword>